<reference evidence="1" key="1">
    <citation type="journal article" date="2022" name="Int. J. Mol. Sci.">
        <title>Draft Genome of Tanacetum Coccineum: Genomic Comparison of Closely Related Tanacetum-Family Plants.</title>
        <authorList>
            <person name="Yamashiro T."/>
            <person name="Shiraishi A."/>
            <person name="Nakayama K."/>
            <person name="Satake H."/>
        </authorList>
    </citation>
    <scope>NUCLEOTIDE SEQUENCE</scope>
</reference>
<dbReference type="EMBL" id="BQNB010012280">
    <property type="protein sequence ID" value="GJT01556.1"/>
    <property type="molecule type" value="Genomic_DNA"/>
</dbReference>
<accession>A0ABQ5AGX1</accession>
<dbReference type="Proteomes" id="UP001151760">
    <property type="component" value="Unassembled WGS sequence"/>
</dbReference>
<gene>
    <name evidence="1" type="ORF">Tco_0822725</name>
</gene>
<dbReference type="PANTHER" id="PTHR47150">
    <property type="entry name" value="OS12G0169200 PROTEIN"/>
    <property type="match status" value="1"/>
</dbReference>
<sequence length="150" mass="17338">MKCTTAIRQLAYGITPDAFDEYLQMSERTARECLLFFNMCIITLYMAEYLRKPTLEDVGKIYTQHETRHGFSGMLGSIDCMHWEWRNCPVAWQRQYDNSPLFDDLLNDTAPVLPYKVNGVEYEKGYYLADGCRLILSAAEDPKIAATRTI</sequence>
<dbReference type="Pfam" id="PF04827">
    <property type="entry name" value="Plant_tran"/>
    <property type="match status" value="1"/>
</dbReference>
<comment type="caution">
    <text evidence="1">The sequence shown here is derived from an EMBL/GenBank/DDBJ whole genome shotgun (WGS) entry which is preliminary data.</text>
</comment>
<proteinExistence type="predicted"/>
<evidence type="ECO:0000313" key="1">
    <source>
        <dbReference type="EMBL" id="GJT01556.1"/>
    </source>
</evidence>
<name>A0ABQ5AGX1_9ASTR</name>
<reference evidence="1" key="2">
    <citation type="submission" date="2022-01" db="EMBL/GenBank/DDBJ databases">
        <authorList>
            <person name="Yamashiro T."/>
            <person name="Shiraishi A."/>
            <person name="Satake H."/>
            <person name="Nakayama K."/>
        </authorList>
    </citation>
    <scope>NUCLEOTIDE SEQUENCE</scope>
</reference>
<dbReference type="InterPro" id="IPR006912">
    <property type="entry name" value="Harbinger_derived_prot"/>
</dbReference>
<keyword evidence="2" id="KW-1185">Reference proteome</keyword>
<evidence type="ECO:0000313" key="2">
    <source>
        <dbReference type="Proteomes" id="UP001151760"/>
    </source>
</evidence>
<dbReference type="PANTHER" id="PTHR47150:SF4">
    <property type="entry name" value="HARBINGER TRANSPOSASE-DERIVED PROTEIN-RELATED"/>
    <property type="match status" value="1"/>
</dbReference>
<protein>
    <submittedName>
        <fullName evidence="1">Nuclease HARBI1</fullName>
    </submittedName>
</protein>
<organism evidence="1 2">
    <name type="scientific">Tanacetum coccineum</name>
    <dbReference type="NCBI Taxonomy" id="301880"/>
    <lineage>
        <taxon>Eukaryota</taxon>
        <taxon>Viridiplantae</taxon>
        <taxon>Streptophyta</taxon>
        <taxon>Embryophyta</taxon>
        <taxon>Tracheophyta</taxon>
        <taxon>Spermatophyta</taxon>
        <taxon>Magnoliopsida</taxon>
        <taxon>eudicotyledons</taxon>
        <taxon>Gunneridae</taxon>
        <taxon>Pentapetalae</taxon>
        <taxon>asterids</taxon>
        <taxon>campanulids</taxon>
        <taxon>Asterales</taxon>
        <taxon>Asteraceae</taxon>
        <taxon>Asteroideae</taxon>
        <taxon>Anthemideae</taxon>
        <taxon>Anthemidinae</taxon>
        <taxon>Tanacetum</taxon>
    </lineage>
</organism>